<keyword evidence="3" id="KW-1185">Reference proteome</keyword>
<evidence type="ECO:0008006" key="4">
    <source>
        <dbReference type="Google" id="ProtNLM"/>
    </source>
</evidence>
<dbReference type="RefSeq" id="XP_025426305.1">
    <property type="nucleotide sequence ID" value="XM_025577024.1"/>
</dbReference>
<dbReference type="EMBL" id="KZ821289">
    <property type="protein sequence ID" value="PYH40323.1"/>
    <property type="molecule type" value="Genomic_DNA"/>
</dbReference>
<evidence type="ECO:0000256" key="1">
    <source>
        <dbReference type="SAM" id="SignalP"/>
    </source>
</evidence>
<dbReference type="Proteomes" id="UP000248349">
    <property type="component" value="Unassembled WGS sequence"/>
</dbReference>
<keyword evidence="1" id="KW-0732">Signal</keyword>
<reference evidence="2 3" key="1">
    <citation type="submission" date="2016-12" db="EMBL/GenBank/DDBJ databases">
        <title>The genomes of Aspergillus section Nigri reveals drivers in fungal speciation.</title>
        <authorList>
            <consortium name="DOE Joint Genome Institute"/>
            <person name="Vesth T.C."/>
            <person name="Nybo J."/>
            <person name="Theobald S."/>
            <person name="Brandl J."/>
            <person name="Frisvad J.C."/>
            <person name="Nielsen K.F."/>
            <person name="Lyhne E.K."/>
            <person name="Kogle M.E."/>
            <person name="Kuo A."/>
            <person name="Riley R."/>
            <person name="Clum A."/>
            <person name="Nolan M."/>
            <person name="Lipzen A."/>
            <person name="Salamov A."/>
            <person name="Henrissat B."/>
            <person name="Wiebenga A."/>
            <person name="De Vries R.P."/>
            <person name="Grigoriev I.V."/>
            <person name="Mortensen U.H."/>
            <person name="Andersen M.R."/>
            <person name="Baker S.E."/>
        </authorList>
    </citation>
    <scope>NUCLEOTIDE SEQUENCE [LARGE SCALE GENOMIC DNA]</scope>
    <source>
        <strain evidence="2 3">JOP 1030-1</strain>
    </source>
</reference>
<dbReference type="InterPro" id="IPR032710">
    <property type="entry name" value="NTF2-like_dom_sf"/>
</dbReference>
<dbReference type="SUPFAM" id="SSF54427">
    <property type="entry name" value="NTF2-like"/>
    <property type="match status" value="1"/>
</dbReference>
<name>A0A318Z6B0_9EURO</name>
<protein>
    <recommendedName>
        <fullName evidence="4">SnoaL-like domain-containing protein</fullName>
    </recommendedName>
</protein>
<dbReference type="Gene3D" id="3.10.450.50">
    <property type="match status" value="1"/>
</dbReference>
<organism evidence="2 3">
    <name type="scientific">Aspergillus saccharolyticus JOP 1030-1</name>
    <dbReference type="NCBI Taxonomy" id="1450539"/>
    <lineage>
        <taxon>Eukaryota</taxon>
        <taxon>Fungi</taxon>
        <taxon>Dikarya</taxon>
        <taxon>Ascomycota</taxon>
        <taxon>Pezizomycotina</taxon>
        <taxon>Eurotiomycetes</taxon>
        <taxon>Eurotiomycetidae</taxon>
        <taxon>Eurotiales</taxon>
        <taxon>Aspergillaceae</taxon>
        <taxon>Aspergillus</taxon>
        <taxon>Aspergillus subgen. Circumdati</taxon>
    </lineage>
</organism>
<feature type="chain" id="PRO_5016364217" description="SnoaL-like domain-containing protein" evidence="1">
    <location>
        <begin position="23"/>
        <end position="176"/>
    </location>
</feature>
<dbReference type="GeneID" id="37078253"/>
<accession>A0A318Z6B0</accession>
<sequence>MYLQSLTTTLLLLLSPLLPATAATPISDEYTLLNCPNTTTAATATPAEQLAAWTEFTALMYTEQRIATALAKYVAGKYINHSPLVAATGVNETVAELSAVVPDVDSQLQRAFVGWDAAGNTFGVAHTKVIPRDATGEAGEKALVDIIRMVGTCMVEHWDVEQEVGEAGSGNPIAFF</sequence>
<gene>
    <name evidence="2" type="ORF">BP01DRAFT_377922</name>
</gene>
<evidence type="ECO:0000313" key="2">
    <source>
        <dbReference type="EMBL" id="PYH40323.1"/>
    </source>
</evidence>
<proteinExistence type="predicted"/>
<evidence type="ECO:0000313" key="3">
    <source>
        <dbReference type="Proteomes" id="UP000248349"/>
    </source>
</evidence>
<dbReference type="AlphaFoldDB" id="A0A318Z6B0"/>
<feature type="signal peptide" evidence="1">
    <location>
        <begin position="1"/>
        <end position="22"/>
    </location>
</feature>
<dbReference type="OrthoDB" id="2820488at2759"/>